<evidence type="ECO:0000256" key="1">
    <source>
        <dbReference type="SAM" id="MobiDB-lite"/>
    </source>
</evidence>
<dbReference type="Gramene" id="KZN12087">
    <property type="protein sequence ID" value="KZN12087"/>
    <property type="gene ID" value="DCAR_004743"/>
</dbReference>
<accession>A0A166JEU8</accession>
<proteinExistence type="predicted"/>
<sequence length="669" mass="74268">MSRCFPFPPPGYERKPRPDDENLLEKEKRKERKHKKEKKDKNKKDRKEKKDKEGKQKKEKENSEDKHRERKDRKERHKHKKDKKKEKEKKRASEDKISTGPPECSTVDNPGSGCTQSDETSDIKFLVELGKRTRDDEKATENLMVKKINLTGKICSEYPEKMRVGKNGNSDGNAMLTEKRTNDTQYHGQSNNNDARCTENGIVQKIVLGQQRKVEGVAGLVGNNVEKRMVHNKIDEHIGSKSRGGRSNEKDRDGKIKSGAARNSEKEPNKEQLLVAREKSGQAACNNSNTGISPLPNEGNKNFNLGKRKELRINKFLHDDEIRPSKLQRPLSCAKEAVEDGNYLKLSKALTKSVPELAGMVNNHKLNSKQPSSHRTTEDRSKSKATSSAIQFASLGQQTGDNHKVDNSLASSHYTLENGRTLETLKAASLSASECFRSSINHKVDDKVGSARPVLENGVVHKAATLTALKEHEAIGHSKVDNKVNNNVPLSHSTSINGRILETSKAGSLPASECYRSSIKPKVDAKVGVAHPVLENGVVHGAATPTAVGGHESIDHSRFDSKEHKPNGLVKDKRANGSSTRPSSSTAKQIVGEYPKPPHPDSKYLSKILAIPSIEWSGFEEQEWLLGSNSESTKENPSSSQLKESKQVWDKALQLESADITALPYVIPY</sequence>
<feature type="compositionally biased region" description="Basic and acidic residues" evidence="1">
    <location>
        <begin position="39"/>
        <end position="67"/>
    </location>
</feature>
<feature type="region of interest" description="Disordered" evidence="1">
    <location>
        <begin position="231"/>
        <end position="303"/>
    </location>
</feature>
<evidence type="ECO:0000313" key="2">
    <source>
        <dbReference type="EMBL" id="KZN12087.1"/>
    </source>
</evidence>
<feature type="compositionally biased region" description="Basic and acidic residues" evidence="1">
    <location>
        <begin position="552"/>
        <end position="575"/>
    </location>
</feature>
<dbReference type="KEGG" id="dcr:108205218"/>
<dbReference type="AlphaFoldDB" id="A0A166JEU8"/>
<dbReference type="OrthoDB" id="1913135at2759"/>
<feature type="region of interest" description="Disordered" evidence="1">
    <location>
        <begin position="544"/>
        <end position="598"/>
    </location>
</feature>
<feature type="region of interest" description="Disordered" evidence="1">
    <location>
        <begin position="1"/>
        <end position="119"/>
    </location>
</feature>
<feature type="compositionally biased region" description="Basic and acidic residues" evidence="1">
    <location>
        <begin position="246"/>
        <end position="256"/>
    </location>
</feature>
<dbReference type="PANTHER" id="PTHR34660">
    <property type="entry name" value="MYB-LIKE PROTEIN X"/>
    <property type="match status" value="1"/>
</dbReference>
<name>A0A166JEU8_DAUCS</name>
<protein>
    <submittedName>
        <fullName evidence="2">Uncharacterized protein</fullName>
    </submittedName>
</protein>
<feature type="compositionally biased region" description="Basic and acidic residues" evidence="1">
    <location>
        <begin position="263"/>
        <end position="280"/>
    </location>
</feature>
<feature type="compositionally biased region" description="Pro residues" evidence="1">
    <location>
        <begin position="1"/>
        <end position="11"/>
    </location>
</feature>
<gene>
    <name evidence="2" type="ORF">DCAR_004743</name>
</gene>
<feature type="compositionally biased region" description="Basic and acidic residues" evidence="1">
    <location>
        <begin position="12"/>
        <end position="28"/>
    </location>
</feature>
<feature type="compositionally biased region" description="Polar residues" evidence="1">
    <location>
        <begin position="283"/>
        <end position="292"/>
    </location>
</feature>
<feature type="compositionally biased region" description="Basic residues" evidence="1">
    <location>
        <begin position="29"/>
        <end position="38"/>
    </location>
</feature>
<reference evidence="2" key="1">
    <citation type="journal article" date="2016" name="Nat. Genet.">
        <title>A high-quality carrot genome assembly provides new insights into carotenoid accumulation and asterid genome evolution.</title>
        <authorList>
            <person name="Iorizzo M."/>
            <person name="Ellison S."/>
            <person name="Senalik D."/>
            <person name="Zeng P."/>
            <person name="Satapoomin P."/>
            <person name="Huang J."/>
            <person name="Bowman M."/>
            <person name="Iovene M."/>
            <person name="Sanseverino W."/>
            <person name="Cavagnaro P."/>
            <person name="Yildiz M."/>
            <person name="Macko-Podgorni A."/>
            <person name="Moranska E."/>
            <person name="Grzebelus E."/>
            <person name="Grzebelus D."/>
            <person name="Ashrafi H."/>
            <person name="Zheng Z."/>
            <person name="Cheng S."/>
            <person name="Spooner D."/>
            <person name="Van Deynze A."/>
            <person name="Simon P."/>
        </authorList>
    </citation>
    <scope>NUCLEOTIDE SEQUENCE [LARGE SCALE GENOMIC DNA]</scope>
    <source>
        <tissue evidence="2">Leaf</tissue>
    </source>
</reference>
<organism evidence="2">
    <name type="scientific">Daucus carota subsp. sativus</name>
    <name type="common">Carrot</name>
    <dbReference type="NCBI Taxonomy" id="79200"/>
    <lineage>
        <taxon>Eukaryota</taxon>
        <taxon>Viridiplantae</taxon>
        <taxon>Streptophyta</taxon>
        <taxon>Embryophyta</taxon>
        <taxon>Tracheophyta</taxon>
        <taxon>Spermatophyta</taxon>
        <taxon>Magnoliopsida</taxon>
        <taxon>eudicotyledons</taxon>
        <taxon>Gunneridae</taxon>
        <taxon>Pentapetalae</taxon>
        <taxon>asterids</taxon>
        <taxon>campanulids</taxon>
        <taxon>Apiales</taxon>
        <taxon>Apiaceae</taxon>
        <taxon>Apioideae</taxon>
        <taxon>Scandiceae</taxon>
        <taxon>Daucinae</taxon>
        <taxon>Daucus</taxon>
        <taxon>Daucus sect. Daucus</taxon>
    </lineage>
</organism>
<dbReference type="STRING" id="79200.A0A166JEU8"/>
<dbReference type="PANTHER" id="PTHR34660:SF21">
    <property type="entry name" value="MYB-LIKE PROTEIN X ISOFORM X2"/>
    <property type="match status" value="1"/>
</dbReference>
<dbReference type="EMBL" id="LNRQ01000001">
    <property type="protein sequence ID" value="KZN12087.1"/>
    <property type="molecule type" value="Genomic_DNA"/>
</dbReference>
<feature type="compositionally biased region" description="Polar residues" evidence="1">
    <location>
        <begin position="364"/>
        <end position="374"/>
    </location>
</feature>
<feature type="compositionally biased region" description="Polar residues" evidence="1">
    <location>
        <begin position="106"/>
        <end position="118"/>
    </location>
</feature>
<feature type="compositionally biased region" description="Polar residues" evidence="1">
    <location>
        <begin position="576"/>
        <end position="588"/>
    </location>
</feature>
<comment type="caution">
    <text evidence="2">The sequence shown here is derived from an EMBL/GenBank/DDBJ whole genome shotgun (WGS) entry which is preliminary data.</text>
</comment>
<feature type="region of interest" description="Disordered" evidence="1">
    <location>
        <begin position="362"/>
        <end position="388"/>
    </location>
</feature>
<feature type="compositionally biased region" description="Basic residues" evidence="1">
    <location>
        <begin position="68"/>
        <end position="88"/>
    </location>
</feature>
<dbReference type="OMA" id="MEMSSAC"/>